<keyword evidence="2" id="KW-1185">Reference proteome</keyword>
<reference key="2">
    <citation type="submission" date="2011-10" db="EMBL/GenBank/DDBJ databases">
        <title>The genome and transcriptome sequence of Clonorchis sinensis provide insights into the carcinogenic liver fluke.</title>
        <authorList>
            <person name="Wang X."/>
            <person name="Huang Y."/>
            <person name="Chen W."/>
            <person name="Liu H."/>
            <person name="Guo L."/>
            <person name="Chen Y."/>
            <person name="Luo F."/>
            <person name="Zhou W."/>
            <person name="Sun J."/>
            <person name="Mao Q."/>
            <person name="Liang P."/>
            <person name="Zhou C."/>
            <person name="Tian Y."/>
            <person name="Men J."/>
            <person name="Lv X."/>
            <person name="Huang L."/>
            <person name="Zhou J."/>
            <person name="Hu Y."/>
            <person name="Li R."/>
            <person name="Zhang F."/>
            <person name="Lei H."/>
            <person name="Li X."/>
            <person name="Hu X."/>
            <person name="Liang C."/>
            <person name="Xu J."/>
            <person name="Wu Z."/>
            <person name="Yu X."/>
        </authorList>
    </citation>
    <scope>NUCLEOTIDE SEQUENCE</scope>
    <source>
        <strain>Henan</strain>
    </source>
</reference>
<evidence type="ECO:0008006" key="3">
    <source>
        <dbReference type="Google" id="ProtNLM"/>
    </source>
</evidence>
<evidence type="ECO:0000313" key="2">
    <source>
        <dbReference type="Proteomes" id="UP000008909"/>
    </source>
</evidence>
<dbReference type="EMBL" id="DF143036">
    <property type="protein sequence ID" value="GAA50345.1"/>
    <property type="molecule type" value="Genomic_DNA"/>
</dbReference>
<reference evidence="1" key="1">
    <citation type="journal article" date="2011" name="Genome Biol.">
        <title>The draft genome of the carcinogenic human liver fluke Clonorchis sinensis.</title>
        <authorList>
            <person name="Wang X."/>
            <person name="Chen W."/>
            <person name="Huang Y."/>
            <person name="Sun J."/>
            <person name="Men J."/>
            <person name="Liu H."/>
            <person name="Luo F."/>
            <person name="Guo L."/>
            <person name="Lv X."/>
            <person name="Deng C."/>
            <person name="Zhou C."/>
            <person name="Fan Y."/>
            <person name="Li X."/>
            <person name="Huang L."/>
            <person name="Hu Y."/>
            <person name="Liang C."/>
            <person name="Hu X."/>
            <person name="Xu J."/>
            <person name="Yu X."/>
        </authorList>
    </citation>
    <scope>NUCLEOTIDE SEQUENCE [LARGE SCALE GENOMIC DNA]</scope>
    <source>
        <strain evidence="1">Henan</strain>
    </source>
</reference>
<evidence type="ECO:0000313" key="1">
    <source>
        <dbReference type="EMBL" id="GAA50345.1"/>
    </source>
</evidence>
<organism evidence="1 2">
    <name type="scientific">Clonorchis sinensis</name>
    <name type="common">Chinese liver fluke</name>
    <dbReference type="NCBI Taxonomy" id="79923"/>
    <lineage>
        <taxon>Eukaryota</taxon>
        <taxon>Metazoa</taxon>
        <taxon>Spiralia</taxon>
        <taxon>Lophotrochozoa</taxon>
        <taxon>Platyhelminthes</taxon>
        <taxon>Trematoda</taxon>
        <taxon>Digenea</taxon>
        <taxon>Opisthorchiida</taxon>
        <taxon>Opisthorchiata</taxon>
        <taxon>Opisthorchiidae</taxon>
        <taxon>Clonorchis</taxon>
    </lineage>
</organism>
<dbReference type="Proteomes" id="UP000008909">
    <property type="component" value="Unassembled WGS sequence"/>
</dbReference>
<dbReference type="AlphaFoldDB" id="G7YBL1"/>
<gene>
    <name evidence="1" type="ORF">CLF_104402</name>
</gene>
<sequence>MIMSIITNVRSEPKFNNNILITNFGSMLRTTLLLCPTVACKPLSNRESGITRHFDGGGSATVGKCRAKDPLCTTCQAAIPVIKLASVFGSSVESIVTMICDVLGSLHDACEAFVPQLFELLKEGSEPNVCASFVLVILHFVPDYITPNDQILPLFVSETRRLLTTVRPVGVRLSLSKFAINLASTKSVLRNMNNRNINGSNIFPHHEVETIPTTIPVFYIRIFTGTASVTKCINMIINGNYLDMVVVFNTIVRFRYSGMFSGFSLTNNVLFGSIDSSDISNIDPIASISGMIAVLTDNNPDNISCFILIAIKIHNVIVELVIINIVLSSMFRYVAWELLEFCVVQAVDKKQETVCLDKREHDLNQTIIVEAGGRQEINTKFVRATNEIRAVIIIDSMTSVHNTDASLAYNHDFMQFMVLSFIKTTVLREKFVIRFLR</sequence>
<name>G7YBL1_CLOSI</name>
<accession>G7YBL1</accession>
<proteinExistence type="predicted"/>
<protein>
    <recommendedName>
        <fullName evidence="3">Saposin B-type domain-containing protein</fullName>
    </recommendedName>
</protein>